<evidence type="ECO:0000313" key="2">
    <source>
        <dbReference type="Proteomes" id="UP001433508"/>
    </source>
</evidence>
<protein>
    <submittedName>
        <fullName evidence="1">Uncharacterized protein</fullName>
    </submittedName>
</protein>
<gene>
    <name evidence="1" type="ORF">V1525DRAFT_423246</name>
</gene>
<dbReference type="EMBL" id="MU971336">
    <property type="protein sequence ID" value="KAK9240969.1"/>
    <property type="molecule type" value="Genomic_DNA"/>
</dbReference>
<name>A0ACC3TB26_LIPKO</name>
<evidence type="ECO:0000313" key="1">
    <source>
        <dbReference type="EMBL" id="KAK9240969.1"/>
    </source>
</evidence>
<accession>A0ACC3TB26</accession>
<organism evidence="1 2">
    <name type="scientific">Lipomyces kononenkoae</name>
    <name type="common">Yeast</name>
    <dbReference type="NCBI Taxonomy" id="34357"/>
    <lineage>
        <taxon>Eukaryota</taxon>
        <taxon>Fungi</taxon>
        <taxon>Dikarya</taxon>
        <taxon>Ascomycota</taxon>
        <taxon>Saccharomycotina</taxon>
        <taxon>Lipomycetes</taxon>
        <taxon>Lipomycetales</taxon>
        <taxon>Lipomycetaceae</taxon>
        <taxon>Lipomyces</taxon>
    </lineage>
</organism>
<reference evidence="2" key="1">
    <citation type="journal article" date="2024" name="Front. Bioeng. Biotechnol.">
        <title>Genome-scale model development and genomic sequencing of the oleaginous clade Lipomyces.</title>
        <authorList>
            <person name="Czajka J.J."/>
            <person name="Han Y."/>
            <person name="Kim J."/>
            <person name="Mondo S.J."/>
            <person name="Hofstad B.A."/>
            <person name="Robles A."/>
            <person name="Haridas S."/>
            <person name="Riley R."/>
            <person name="LaButti K."/>
            <person name="Pangilinan J."/>
            <person name="Andreopoulos W."/>
            <person name="Lipzen A."/>
            <person name="Yan J."/>
            <person name="Wang M."/>
            <person name="Ng V."/>
            <person name="Grigoriev I.V."/>
            <person name="Spatafora J.W."/>
            <person name="Magnuson J.K."/>
            <person name="Baker S.E."/>
            <person name="Pomraning K.R."/>
        </authorList>
    </citation>
    <scope>NUCLEOTIDE SEQUENCE [LARGE SCALE GENOMIC DNA]</scope>
    <source>
        <strain evidence="2">CBS 7786</strain>
    </source>
</reference>
<proteinExistence type="predicted"/>
<comment type="caution">
    <text evidence="1">The sequence shown here is derived from an EMBL/GenBank/DDBJ whole genome shotgun (WGS) entry which is preliminary data.</text>
</comment>
<sequence length="216" mass="25108">MWSLSTLFSVLSVVFWVVNAKNIPFAWHARFYRSLVYYLWIHRNPAAIEADVFRTKVWTSRSPAMECDMNGHKSNSTYFSDLDIARTDLMVDVFKKMLLNTKKEKGIWPYLPLGAVVSIFRREIKPYAKYCIKSKIIGWDEKWIFVVSRFELAGSTKACAISISKYVFKLGRQTIAPRDALKECGIWSPEVENKGRDGRKKVEGLMELDQLEDEEF</sequence>
<keyword evidence="2" id="KW-1185">Reference proteome</keyword>
<dbReference type="Proteomes" id="UP001433508">
    <property type="component" value="Unassembled WGS sequence"/>
</dbReference>